<dbReference type="InterPro" id="IPR021415">
    <property type="entry name" value="SAV0927-like"/>
</dbReference>
<protein>
    <recommendedName>
        <fullName evidence="3">DUF3055 domain-containing protein</fullName>
    </recommendedName>
</protein>
<evidence type="ECO:0000313" key="1">
    <source>
        <dbReference type="EMBL" id="OEH93893.1"/>
    </source>
</evidence>
<dbReference type="EMBL" id="MJEH01000007">
    <property type="protein sequence ID" value="OEH93893.1"/>
    <property type="molecule type" value="Genomic_DNA"/>
</dbReference>
<dbReference type="OrthoDB" id="2353476at2"/>
<accession>A0A1E5LII1</accession>
<name>A0A1E5LII1_9BACI</name>
<comment type="caution">
    <text evidence="1">The sequence shown here is derived from an EMBL/GenBank/DDBJ whole genome shotgun (WGS) entry which is preliminary data.</text>
</comment>
<gene>
    <name evidence="1" type="ORF">BFG57_10495</name>
</gene>
<dbReference type="Pfam" id="PF11256">
    <property type="entry name" value="SAV0927-like"/>
    <property type="match status" value="1"/>
</dbReference>
<dbReference type="AlphaFoldDB" id="A0A1E5LII1"/>
<organism evidence="1 2">
    <name type="scientific">Bacillus solimangrovi</name>
    <dbReference type="NCBI Taxonomy" id="1305675"/>
    <lineage>
        <taxon>Bacteria</taxon>
        <taxon>Bacillati</taxon>
        <taxon>Bacillota</taxon>
        <taxon>Bacilli</taxon>
        <taxon>Bacillales</taxon>
        <taxon>Bacillaceae</taxon>
        <taxon>Bacillus</taxon>
    </lineage>
</organism>
<sequence length="100" mass="11725">MIQEFHKFYDEHENVKVRFVGFSTDDVRYDFGIVHTNMFFGKPLVICMQTGRSSLLDADDVKDVEYLMQTFRIKTEQEAINLADFFSETLPSPQLDAQYD</sequence>
<evidence type="ECO:0008006" key="3">
    <source>
        <dbReference type="Google" id="ProtNLM"/>
    </source>
</evidence>
<dbReference type="RefSeq" id="WP_069716037.1">
    <property type="nucleotide sequence ID" value="NZ_MJEH01000007.1"/>
</dbReference>
<reference evidence="1 2" key="1">
    <citation type="submission" date="2016-08" db="EMBL/GenBank/DDBJ databases">
        <title>Genome of Bacillus solimangrovi GH2-4.</title>
        <authorList>
            <person name="Lim S."/>
            <person name="Kim B.-C."/>
        </authorList>
    </citation>
    <scope>NUCLEOTIDE SEQUENCE [LARGE SCALE GENOMIC DNA]</scope>
    <source>
        <strain evidence="1 2">GH2-4</strain>
    </source>
</reference>
<proteinExistence type="predicted"/>
<keyword evidence="2" id="KW-1185">Reference proteome</keyword>
<dbReference type="Proteomes" id="UP000095209">
    <property type="component" value="Unassembled WGS sequence"/>
</dbReference>
<dbReference type="STRING" id="1305675.BFG57_10495"/>
<evidence type="ECO:0000313" key="2">
    <source>
        <dbReference type="Proteomes" id="UP000095209"/>
    </source>
</evidence>